<evidence type="ECO:0000256" key="9">
    <source>
        <dbReference type="ARBA" id="ARBA00022906"/>
    </source>
</evidence>
<dbReference type="Pfam" id="PF01297">
    <property type="entry name" value="ZnuA"/>
    <property type="match status" value="1"/>
</dbReference>
<dbReference type="InterPro" id="IPR006127">
    <property type="entry name" value="ZnuA-like"/>
</dbReference>
<comment type="similarity">
    <text evidence="2">Belongs to the bacterial solute-binding protein 9 family.</text>
</comment>
<accession>A0ABX4R4N0</accession>
<dbReference type="InterPro" id="IPR050492">
    <property type="entry name" value="Bact_metal-bind_prot9"/>
</dbReference>
<dbReference type="InterPro" id="IPR035520">
    <property type="entry name" value="ZnuA"/>
</dbReference>
<evidence type="ECO:0000256" key="2">
    <source>
        <dbReference type="ARBA" id="ARBA00011028"/>
    </source>
</evidence>
<evidence type="ECO:0000256" key="4">
    <source>
        <dbReference type="ARBA" id="ARBA00022448"/>
    </source>
</evidence>
<feature type="compositionally biased region" description="Basic and acidic residues" evidence="12">
    <location>
        <begin position="130"/>
        <end position="218"/>
    </location>
</feature>
<evidence type="ECO:0000313" key="15">
    <source>
        <dbReference type="Proteomes" id="UP000233365"/>
    </source>
</evidence>
<keyword evidence="6 13" id="KW-0732">Signal</keyword>
<dbReference type="EMBL" id="PGTS01000007">
    <property type="protein sequence ID" value="PKR47923.1"/>
    <property type="molecule type" value="Genomic_DNA"/>
</dbReference>
<protein>
    <recommendedName>
        <fullName evidence="3">High-affinity zinc uptake system protein ZnuA</fullName>
    </recommendedName>
</protein>
<comment type="subcellular location">
    <subcellularLocation>
        <location evidence="1">Periplasm</location>
    </subcellularLocation>
</comment>
<keyword evidence="9" id="KW-0864">Zinc transport</keyword>
<evidence type="ECO:0000256" key="11">
    <source>
        <dbReference type="ARBA" id="ARBA00023157"/>
    </source>
</evidence>
<evidence type="ECO:0000256" key="3">
    <source>
        <dbReference type="ARBA" id="ARBA00015915"/>
    </source>
</evidence>
<keyword evidence="11" id="KW-1015">Disulfide bond</keyword>
<feature type="region of interest" description="Disordered" evidence="12">
    <location>
        <begin position="130"/>
        <end position="224"/>
    </location>
</feature>
<feature type="signal peptide" evidence="13">
    <location>
        <begin position="1"/>
        <end position="32"/>
    </location>
</feature>
<evidence type="ECO:0000256" key="7">
    <source>
        <dbReference type="ARBA" id="ARBA00022764"/>
    </source>
</evidence>
<evidence type="ECO:0000256" key="8">
    <source>
        <dbReference type="ARBA" id="ARBA00022833"/>
    </source>
</evidence>
<dbReference type="PANTHER" id="PTHR42953">
    <property type="entry name" value="HIGH-AFFINITY ZINC UPTAKE SYSTEM PROTEIN ZNUA-RELATED"/>
    <property type="match status" value="1"/>
</dbReference>
<dbReference type="Proteomes" id="UP000233365">
    <property type="component" value="Unassembled WGS sequence"/>
</dbReference>
<name>A0ABX4R4N0_9PROT</name>
<evidence type="ECO:0000256" key="13">
    <source>
        <dbReference type="SAM" id="SignalP"/>
    </source>
</evidence>
<dbReference type="Gene3D" id="3.40.50.1980">
    <property type="entry name" value="Nitrogenase molybdenum iron protein domain"/>
    <property type="match status" value="3"/>
</dbReference>
<keyword evidence="5" id="KW-0479">Metal-binding</keyword>
<keyword evidence="15" id="KW-1185">Reference proteome</keyword>
<sequence>MPDFSPVFRRAFFAASLATLPLIAIPAGSASAHGDDAPKVVTSIKPIHSIASAIMKDIGEPALLVDGASSPHAYSLRPSEARALSEADLVVYVSHSLEGFLQKPLQTLSKSSHQLELVAVEGMALRKMRDGGAWEAHQHGDHDEDHAGHDDHAHDEHDDHAHGDHDDHNEHAHDDHAHDDHDKDHHHDDAKEADDHDHDHAADTHDSDEDHHHEHGGIDPHIWMDPANGASIAIAITDELVEIDPEHADAYRDNLKTLLASLTSLGNDLRQKVAPIQGKPYVVFHDAYQYLEAGFGLTAVGSITVSPDQKPGAKRLHEIEDKIRDTGAVCIFAEPQFRPAVVQAVVSDTGIRTGTLDPLGADLKAGPDTYQQILAQNVDALVDCLGQGS</sequence>
<evidence type="ECO:0000256" key="1">
    <source>
        <dbReference type="ARBA" id="ARBA00004418"/>
    </source>
</evidence>
<keyword evidence="8" id="KW-0862">Zinc</keyword>
<evidence type="ECO:0000256" key="12">
    <source>
        <dbReference type="SAM" id="MobiDB-lite"/>
    </source>
</evidence>
<evidence type="ECO:0000256" key="6">
    <source>
        <dbReference type="ARBA" id="ARBA00022729"/>
    </source>
</evidence>
<reference evidence="14 15" key="1">
    <citation type="submission" date="2017-11" db="EMBL/GenBank/DDBJ databases">
        <title>Biodiversity and function of Thalassospira species in the particle-attached aromatic-hydrocarbon-degrading consortia from the surface seawater of the China South Sea.</title>
        <authorList>
            <person name="Dong C."/>
            <person name="Liu R."/>
            <person name="Shao Z."/>
        </authorList>
    </citation>
    <scope>NUCLEOTIDE SEQUENCE [LARGE SCALE GENOMIC DNA]</scope>
    <source>
        <strain evidence="14 15">139Z-12</strain>
    </source>
</reference>
<dbReference type="PANTHER" id="PTHR42953:SF3">
    <property type="entry name" value="HIGH-AFFINITY ZINC UPTAKE SYSTEM PROTEIN ZNUA"/>
    <property type="match status" value="1"/>
</dbReference>
<feature type="chain" id="PRO_5047387387" description="High-affinity zinc uptake system protein ZnuA" evidence="13">
    <location>
        <begin position="33"/>
        <end position="389"/>
    </location>
</feature>
<evidence type="ECO:0000256" key="10">
    <source>
        <dbReference type="ARBA" id="ARBA00023065"/>
    </source>
</evidence>
<keyword evidence="4" id="KW-0813">Transport</keyword>
<dbReference type="SUPFAM" id="SSF53807">
    <property type="entry name" value="Helical backbone' metal receptor"/>
    <property type="match status" value="1"/>
</dbReference>
<dbReference type="RefSeq" id="WP_101247909.1">
    <property type="nucleotide sequence ID" value="NZ_PGTS01000007.1"/>
</dbReference>
<gene>
    <name evidence="14" type="ORF">CU041_17845</name>
</gene>
<evidence type="ECO:0000256" key="5">
    <source>
        <dbReference type="ARBA" id="ARBA00022723"/>
    </source>
</evidence>
<dbReference type="CDD" id="cd01019">
    <property type="entry name" value="ZnuA"/>
    <property type="match status" value="1"/>
</dbReference>
<organism evidence="14 15">
    <name type="scientific">Thalassospira povalilytica</name>
    <dbReference type="NCBI Taxonomy" id="732237"/>
    <lineage>
        <taxon>Bacteria</taxon>
        <taxon>Pseudomonadati</taxon>
        <taxon>Pseudomonadota</taxon>
        <taxon>Alphaproteobacteria</taxon>
        <taxon>Rhodospirillales</taxon>
        <taxon>Thalassospiraceae</taxon>
        <taxon>Thalassospira</taxon>
    </lineage>
</organism>
<keyword evidence="10" id="KW-0406">Ion transport</keyword>
<comment type="caution">
    <text evidence="14">The sequence shown here is derived from an EMBL/GenBank/DDBJ whole genome shotgun (WGS) entry which is preliminary data.</text>
</comment>
<evidence type="ECO:0000313" key="14">
    <source>
        <dbReference type="EMBL" id="PKR47923.1"/>
    </source>
</evidence>
<proteinExistence type="inferred from homology"/>
<keyword evidence="7" id="KW-0574">Periplasm</keyword>